<gene>
    <name evidence="1" type="ORF">NCTC12905_01104</name>
</gene>
<dbReference type="EMBL" id="LR134529">
    <property type="protein sequence ID" value="VEJ45449.1"/>
    <property type="molecule type" value="Genomic_DNA"/>
</dbReference>
<reference evidence="1 2" key="1">
    <citation type="submission" date="2018-12" db="EMBL/GenBank/DDBJ databases">
        <authorList>
            <consortium name="Pathogen Informatics"/>
        </authorList>
    </citation>
    <scope>NUCLEOTIDE SEQUENCE [LARGE SCALE GENOMIC DNA]</scope>
    <source>
        <strain evidence="1 2">NCTC12905</strain>
    </source>
</reference>
<dbReference type="AlphaFoldDB" id="A0A3S5C6I9"/>
<organism evidence="1 2">
    <name type="scientific">Bartonella vinsonii</name>
    <name type="common">Rochalimaea vinsonii</name>
    <dbReference type="NCBI Taxonomy" id="33047"/>
    <lineage>
        <taxon>Bacteria</taxon>
        <taxon>Pseudomonadati</taxon>
        <taxon>Pseudomonadota</taxon>
        <taxon>Alphaproteobacteria</taxon>
        <taxon>Hyphomicrobiales</taxon>
        <taxon>Bartonellaceae</taxon>
        <taxon>Bartonella</taxon>
    </lineage>
</organism>
<name>A0A3S5C6I9_BARVI</name>
<accession>A0A3S5C6I9</accession>
<proteinExistence type="predicted"/>
<protein>
    <submittedName>
        <fullName evidence="1">Uncharacterized protein</fullName>
    </submittedName>
</protein>
<evidence type="ECO:0000313" key="2">
    <source>
        <dbReference type="Proteomes" id="UP000274201"/>
    </source>
</evidence>
<sequence>MPLQHVASSFPFASLITSHNSLNSAKFCYEELLNNLTNISIIPQPNESKDLCCNDFTISICFFSQEYCYLLR</sequence>
<evidence type="ECO:0000313" key="1">
    <source>
        <dbReference type="EMBL" id="VEJ45449.1"/>
    </source>
</evidence>
<dbReference type="Proteomes" id="UP000274201">
    <property type="component" value="Chromosome"/>
</dbReference>